<keyword evidence="2" id="KW-0436">Ligase</keyword>
<dbReference type="EMBL" id="JABSNW010000002">
    <property type="protein sequence ID" value="KAL2889711.1"/>
    <property type="molecule type" value="Genomic_DNA"/>
</dbReference>
<dbReference type="PROSITE" id="PS00455">
    <property type="entry name" value="AMP_BINDING"/>
    <property type="match status" value="1"/>
</dbReference>
<dbReference type="InterPro" id="IPR005914">
    <property type="entry name" value="Acac_CoA_synth"/>
</dbReference>
<dbReference type="RefSeq" id="XP_070860891.1">
    <property type="nucleotide sequence ID" value="XM_071006532.1"/>
</dbReference>
<dbReference type="Proteomes" id="UP001610728">
    <property type="component" value="Unassembled WGS sequence"/>
</dbReference>
<dbReference type="InterPro" id="IPR032387">
    <property type="entry name" value="ACAS_N"/>
</dbReference>
<evidence type="ECO:0000313" key="8">
    <source>
        <dbReference type="Proteomes" id="UP001610728"/>
    </source>
</evidence>
<feature type="domain" description="AMP-dependent synthetase/ligase" evidence="5">
    <location>
        <begin position="127"/>
        <end position="493"/>
    </location>
</feature>
<keyword evidence="8" id="KW-1185">Reference proteome</keyword>
<dbReference type="PANTHER" id="PTHR42921:SF1">
    <property type="entry name" value="ACETOACETYL-COA SYNTHETASE"/>
    <property type="match status" value="1"/>
</dbReference>
<comment type="similarity">
    <text evidence="1">Belongs to the ATP-dependent AMP-binding enzyme family.</text>
</comment>
<dbReference type="SUPFAM" id="SSF56801">
    <property type="entry name" value="Acetyl-CoA synthetase-like"/>
    <property type="match status" value="1"/>
</dbReference>
<dbReference type="Pfam" id="PF16177">
    <property type="entry name" value="ACAS_N"/>
    <property type="match status" value="1"/>
</dbReference>
<dbReference type="Gene3D" id="3.30.300.30">
    <property type="match status" value="1"/>
</dbReference>
<comment type="caution">
    <text evidence="7">The sequence shown here is derived from an EMBL/GenBank/DDBJ whole genome shotgun (WGS) entry which is preliminary data.</text>
</comment>
<name>A0ABR4MN59_9PEZI</name>
<keyword evidence="4" id="KW-0067">ATP-binding</keyword>
<dbReference type="InterPro" id="IPR042099">
    <property type="entry name" value="ANL_N_sf"/>
</dbReference>
<feature type="domain" description="Acetyl-coenzyme A synthetase N-terminal" evidence="6">
    <location>
        <begin position="34"/>
        <end position="90"/>
    </location>
</feature>
<organism evidence="7 8">
    <name type="scientific">Ceratocystis lukuohia</name>
    <dbReference type="NCBI Taxonomy" id="2019550"/>
    <lineage>
        <taxon>Eukaryota</taxon>
        <taxon>Fungi</taxon>
        <taxon>Dikarya</taxon>
        <taxon>Ascomycota</taxon>
        <taxon>Pezizomycotina</taxon>
        <taxon>Sordariomycetes</taxon>
        <taxon>Hypocreomycetidae</taxon>
        <taxon>Microascales</taxon>
        <taxon>Ceratocystidaceae</taxon>
        <taxon>Ceratocystis</taxon>
    </lineage>
</organism>
<evidence type="ECO:0000256" key="1">
    <source>
        <dbReference type="ARBA" id="ARBA00006432"/>
    </source>
</evidence>
<gene>
    <name evidence="7" type="ORF">HOO65_020253</name>
</gene>
<protein>
    <submittedName>
        <fullName evidence="7">Acetoacetyl-coenzyme A synthetase</fullName>
    </submittedName>
</protein>
<accession>A0ABR4MN59</accession>
<dbReference type="NCBIfam" id="TIGR01217">
    <property type="entry name" value="ac_ac_CoA_syn"/>
    <property type="match status" value="1"/>
</dbReference>
<evidence type="ECO:0000259" key="5">
    <source>
        <dbReference type="Pfam" id="PF00501"/>
    </source>
</evidence>
<dbReference type="NCBIfam" id="NF002937">
    <property type="entry name" value="PRK03584.1"/>
    <property type="match status" value="1"/>
</dbReference>
<dbReference type="GeneID" id="98115886"/>
<dbReference type="InterPro" id="IPR000873">
    <property type="entry name" value="AMP-dep_synth/lig_dom"/>
</dbReference>
<evidence type="ECO:0000256" key="4">
    <source>
        <dbReference type="ARBA" id="ARBA00022840"/>
    </source>
</evidence>
<evidence type="ECO:0000313" key="7">
    <source>
        <dbReference type="EMBL" id="KAL2889711.1"/>
    </source>
</evidence>
<sequence>MTDILWTPPHPKDTPMWRFITKVNTKHGQNISNYEGLFEWSINNLDIFWSLVWDFVGIQSSEAPTTVLPSTSMFPRPNFFAGSRLNYAENLLFPANIEIDSTSPAVISLNELEASDLSPDNIPALALTWAELRQAVKQVSTHLRKSGVNASDVVAGYVGNHSQGLVAMLAAASIGAIWTSLSPDTGVTAVTDRLMQIRPKVLFADDASVYNGKQWPANDKVCTIAKELQPKGLELLVVIDALARNTADTSAFKIHNIKTVSYSSLLTNNIPDENPMSFEQLPPDHPLFILFSSGTTGLPKAIVHSALGTLIQHKKEHVLHGSMGPKSRMMYYTTTSWMMWHWSVSALATGASIVLYTGSPFKPHGHMSLPRLISLLRVTDFGTSASYLTALEGAGVRPITDPSLDLGCLQTIYSTASPLPPSTFRFVYSAFPPVMLSSITGGTDIISLFGAPCPLLPVKEGSIQCAGLGMDVRAVDSITGLEVPANEPGDLVCVRPFPAQPLTFFSPTSRLEGDKKYFEAYFSHWPQDTAVAGQPGPVWHHGDFVSISDAGSRSLVMLGRSDGVLKPSGVRFGSAEIYNILVRFFAADVADSVCVGRRREQDYDETVCLFVKMNSGRPFTEKLAADIKRVIRTELSPRHVPGIVEEAECGIPVTGNGKKIEVAVKHIISGRPVTSNASVANPEALDWFRKWALEH</sequence>
<dbReference type="PANTHER" id="PTHR42921">
    <property type="entry name" value="ACETOACETYL-COA SYNTHETASE"/>
    <property type="match status" value="1"/>
</dbReference>
<evidence type="ECO:0000259" key="6">
    <source>
        <dbReference type="Pfam" id="PF16177"/>
    </source>
</evidence>
<dbReference type="Gene3D" id="3.40.50.12780">
    <property type="entry name" value="N-terminal domain of ligase-like"/>
    <property type="match status" value="1"/>
</dbReference>
<reference evidence="7 8" key="1">
    <citation type="submission" date="2020-05" db="EMBL/GenBank/DDBJ databases">
        <title>Ceratocystis lukuohia genome.</title>
        <authorList>
            <person name="Harrington T.C."/>
            <person name="Kim K."/>
            <person name="Mayers C.G."/>
        </authorList>
    </citation>
    <scope>NUCLEOTIDE SEQUENCE [LARGE SCALE GENOMIC DNA]</scope>
    <source>
        <strain evidence="7 8">C4212</strain>
    </source>
</reference>
<proteinExistence type="inferred from homology"/>
<evidence type="ECO:0000256" key="2">
    <source>
        <dbReference type="ARBA" id="ARBA00022598"/>
    </source>
</evidence>
<dbReference type="InterPro" id="IPR020845">
    <property type="entry name" value="AMP-binding_CS"/>
</dbReference>
<dbReference type="Pfam" id="PF00501">
    <property type="entry name" value="AMP-binding"/>
    <property type="match status" value="1"/>
</dbReference>
<evidence type="ECO:0000256" key="3">
    <source>
        <dbReference type="ARBA" id="ARBA00022741"/>
    </source>
</evidence>
<keyword evidence="3" id="KW-0547">Nucleotide-binding</keyword>
<dbReference type="InterPro" id="IPR045851">
    <property type="entry name" value="AMP-bd_C_sf"/>
</dbReference>